<dbReference type="PANTHER" id="PTHR30136">
    <property type="entry name" value="HELIX-TURN-HELIX TRANSCRIPTIONAL REGULATOR, ICLR FAMILY"/>
    <property type="match status" value="1"/>
</dbReference>
<dbReference type="AlphaFoldDB" id="A0A918JDB1"/>
<dbReference type="EMBL" id="BMYS01000001">
    <property type="protein sequence ID" value="GGW75445.1"/>
    <property type="molecule type" value="Genomic_DNA"/>
</dbReference>
<keyword evidence="3" id="KW-0804">Transcription</keyword>
<dbReference type="RefSeq" id="WP_189383483.1">
    <property type="nucleotide sequence ID" value="NZ_BAABFY010000010.1"/>
</dbReference>
<evidence type="ECO:0000313" key="6">
    <source>
        <dbReference type="EMBL" id="GGW75445.1"/>
    </source>
</evidence>
<dbReference type="InterPro" id="IPR029016">
    <property type="entry name" value="GAF-like_dom_sf"/>
</dbReference>
<evidence type="ECO:0000256" key="1">
    <source>
        <dbReference type="ARBA" id="ARBA00023015"/>
    </source>
</evidence>
<dbReference type="PROSITE" id="PS51077">
    <property type="entry name" value="HTH_ICLR"/>
    <property type="match status" value="1"/>
</dbReference>
<dbReference type="SUPFAM" id="SSF46785">
    <property type="entry name" value="Winged helix' DNA-binding domain"/>
    <property type="match status" value="1"/>
</dbReference>
<evidence type="ECO:0000256" key="2">
    <source>
        <dbReference type="ARBA" id="ARBA00023125"/>
    </source>
</evidence>
<keyword evidence="1" id="KW-0805">Transcription regulation</keyword>
<feature type="domain" description="HTH iclR-type" evidence="4">
    <location>
        <begin position="14"/>
        <end position="79"/>
    </location>
</feature>
<dbReference type="InterPro" id="IPR050707">
    <property type="entry name" value="HTH_MetabolicPath_Reg"/>
</dbReference>
<dbReference type="Gene3D" id="3.30.450.40">
    <property type="match status" value="1"/>
</dbReference>
<dbReference type="GO" id="GO:0003700">
    <property type="term" value="F:DNA-binding transcription factor activity"/>
    <property type="evidence" value="ECO:0007669"/>
    <property type="project" value="TreeGrafter"/>
</dbReference>
<dbReference type="Pfam" id="PF01614">
    <property type="entry name" value="IclR_C"/>
    <property type="match status" value="1"/>
</dbReference>
<keyword evidence="2" id="KW-0238">DNA-binding</keyword>
<dbReference type="GO" id="GO:0045892">
    <property type="term" value="P:negative regulation of DNA-templated transcription"/>
    <property type="evidence" value="ECO:0007669"/>
    <property type="project" value="TreeGrafter"/>
</dbReference>
<gene>
    <name evidence="6" type="ORF">GCM10011450_01000</name>
</gene>
<sequence>MTKKKLLEDDALVVKSVGKAFDVLKCFEQTSQSERELSLMDICRLTGFDKSTVQRFTHTLQTLGYINKNESSRRYSLSLKVLDLAFHFLRNDAFIETVNPHLFELCQLSRCRVSLSLFDDTETVYAVRHQYKSEYYSSSLLGKRVPIYCSGGGRSILACLDAGQRDDILDRSEFIAFTHHTVLDRQVILNEIELAGKKGYGLTKEQFVYGELGLGAALLDRHGYPLAAIQLAINQSEISLDEFEKKYAPMLLETVQRIGAY</sequence>
<dbReference type="PANTHER" id="PTHR30136:SF34">
    <property type="entry name" value="TRANSCRIPTIONAL REGULATOR"/>
    <property type="match status" value="1"/>
</dbReference>
<dbReference type="GO" id="GO:0003677">
    <property type="term" value="F:DNA binding"/>
    <property type="evidence" value="ECO:0007669"/>
    <property type="project" value="UniProtKB-KW"/>
</dbReference>
<dbReference type="Gene3D" id="1.10.10.10">
    <property type="entry name" value="Winged helix-like DNA-binding domain superfamily/Winged helix DNA-binding domain"/>
    <property type="match status" value="1"/>
</dbReference>
<dbReference type="SMART" id="SM00346">
    <property type="entry name" value="HTH_ICLR"/>
    <property type="match status" value="1"/>
</dbReference>
<dbReference type="Pfam" id="PF09339">
    <property type="entry name" value="HTH_IclR"/>
    <property type="match status" value="1"/>
</dbReference>
<proteinExistence type="predicted"/>
<protein>
    <submittedName>
        <fullName evidence="6">Transcriptional regulator</fullName>
    </submittedName>
</protein>
<evidence type="ECO:0000313" key="7">
    <source>
        <dbReference type="Proteomes" id="UP000608345"/>
    </source>
</evidence>
<dbReference type="PROSITE" id="PS51078">
    <property type="entry name" value="ICLR_ED"/>
    <property type="match status" value="1"/>
</dbReference>
<dbReference type="SUPFAM" id="SSF55781">
    <property type="entry name" value="GAF domain-like"/>
    <property type="match status" value="1"/>
</dbReference>
<name>A0A918JDB1_9BURK</name>
<comment type="caution">
    <text evidence="6">The sequence shown here is derived from an EMBL/GenBank/DDBJ whole genome shotgun (WGS) entry which is preliminary data.</text>
</comment>
<dbReference type="InterPro" id="IPR036388">
    <property type="entry name" value="WH-like_DNA-bd_sf"/>
</dbReference>
<feature type="domain" description="IclR-ED" evidence="5">
    <location>
        <begin position="80"/>
        <end position="261"/>
    </location>
</feature>
<dbReference type="InterPro" id="IPR036390">
    <property type="entry name" value="WH_DNA-bd_sf"/>
</dbReference>
<dbReference type="InterPro" id="IPR014757">
    <property type="entry name" value="Tscrpt_reg_IclR_C"/>
</dbReference>
<evidence type="ECO:0000259" key="5">
    <source>
        <dbReference type="PROSITE" id="PS51078"/>
    </source>
</evidence>
<accession>A0A918JDB1</accession>
<organism evidence="6 7">
    <name type="scientific">Advenella faeciporci</name>
    <dbReference type="NCBI Taxonomy" id="797535"/>
    <lineage>
        <taxon>Bacteria</taxon>
        <taxon>Pseudomonadati</taxon>
        <taxon>Pseudomonadota</taxon>
        <taxon>Betaproteobacteria</taxon>
        <taxon>Burkholderiales</taxon>
        <taxon>Alcaligenaceae</taxon>
    </lineage>
</organism>
<reference evidence="6" key="2">
    <citation type="submission" date="2020-09" db="EMBL/GenBank/DDBJ databases">
        <authorList>
            <person name="Sun Q."/>
            <person name="Kim S."/>
        </authorList>
    </citation>
    <scope>NUCLEOTIDE SEQUENCE</scope>
    <source>
        <strain evidence="6">KCTC 23732</strain>
    </source>
</reference>
<evidence type="ECO:0000256" key="3">
    <source>
        <dbReference type="ARBA" id="ARBA00023163"/>
    </source>
</evidence>
<reference evidence="6" key="1">
    <citation type="journal article" date="2014" name="Int. J. Syst. Evol. Microbiol.">
        <title>Complete genome sequence of Corynebacterium casei LMG S-19264T (=DSM 44701T), isolated from a smear-ripened cheese.</title>
        <authorList>
            <consortium name="US DOE Joint Genome Institute (JGI-PGF)"/>
            <person name="Walter F."/>
            <person name="Albersmeier A."/>
            <person name="Kalinowski J."/>
            <person name="Ruckert C."/>
        </authorList>
    </citation>
    <scope>NUCLEOTIDE SEQUENCE</scope>
    <source>
        <strain evidence="6">KCTC 23732</strain>
    </source>
</reference>
<dbReference type="InterPro" id="IPR005471">
    <property type="entry name" value="Tscrpt_reg_IclR_N"/>
</dbReference>
<dbReference type="Proteomes" id="UP000608345">
    <property type="component" value="Unassembled WGS sequence"/>
</dbReference>
<evidence type="ECO:0000259" key="4">
    <source>
        <dbReference type="PROSITE" id="PS51077"/>
    </source>
</evidence>
<keyword evidence="7" id="KW-1185">Reference proteome</keyword>